<feature type="transmembrane region" description="Helical" evidence="1">
    <location>
        <begin position="29"/>
        <end position="46"/>
    </location>
</feature>
<dbReference type="InterPro" id="IPR051599">
    <property type="entry name" value="Cell_Envelope_Assoc"/>
</dbReference>
<dbReference type="InterPro" id="IPR014729">
    <property type="entry name" value="Rossmann-like_a/b/a_fold"/>
</dbReference>
<evidence type="ECO:0000313" key="4">
    <source>
        <dbReference type="Proteomes" id="UP000627781"/>
    </source>
</evidence>
<dbReference type="Proteomes" id="UP000627781">
    <property type="component" value="Unassembled WGS sequence"/>
</dbReference>
<dbReference type="EMBL" id="JACSRA010000041">
    <property type="protein sequence ID" value="MBD7913258.1"/>
    <property type="molecule type" value="Genomic_DNA"/>
</dbReference>
<evidence type="ECO:0000256" key="1">
    <source>
        <dbReference type="SAM" id="Phobius"/>
    </source>
</evidence>
<organism evidence="3 4">
    <name type="scientific">Clostridium cibarium</name>
    <dbReference type="NCBI Taxonomy" id="2762247"/>
    <lineage>
        <taxon>Bacteria</taxon>
        <taxon>Bacillati</taxon>
        <taxon>Bacillota</taxon>
        <taxon>Clostridia</taxon>
        <taxon>Eubacteriales</taxon>
        <taxon>Clostridiaceae</taxon>
        <taxon>Clostridium</taxon>
    </lineage>
</organism>
<name>A0ABR8PYL3_9CLOT</name>
<keyword evidence="1" id="KW-0472">Membrane</keyword>
<comment type="caution">
    <text evidence="3">The sequence shown here is derived from an EMBL/GenBank/DDBJ whole genome shotgun (WGS) entry which is preliminary data.</text>
</comment>
<accession>A0ABR8PYL3</accession>
<evidence type="ECO:0000259" key="2">
    <source>
        <dbReference type="Pfam" id="PF02698"/>
    </source>
</evidence>
<keyword evidence="4" id="KW-1185">Reference proteome</keyword>
<dbReference type="InterPro" id="IPR003848">
    <property type="entry name" value="DUF218"/>
</dbReference>
<keyword evidence="1" id="KW-1133">Transmembrane helix</keyword>
<keyword evidence="1" id="KW-0812">Transmembrane</keyword>
<dbReference type="RefSeq" id="WP_191770150.1">
    <property type="nucleotide sequence ID" value="NZ_JACSRA010000041.1"/>
</dbReference>
<proteinExistence type="predicted"/>
<reference evidence="3 4" key="1">
    <citation type="submission" date="2020-08" db="EMBL/GenBank/DDBJ databases">
        <title>A Genomic Blueprint of the Chicken Gut Microbiome.</title>
        <authorList>
            <person name="Gilroy R."/>
            <person name="Ravi A."/>
            <person name="Getino M."/>
            <person name="Pursley I."/>
            <person name="Horton D.L."/>
            <person name="Alikhan N.-F."/>
            <person name="Baker D."/>
            <person name="Gharbi K."/>
            <person name="Hall N."/>
            <person name="Watson M."/>
            <person name="Adriaenssens E.M."/>
            <person name="Foster-Nyarko E."/>
            <person name="Jarju S."/>
            <person name="Secka A."/>
            <person name="Antonio M."/>
            <person name="Oren A."/>
            <person name="Chaudhuri R."/>
            <person name="La Ragione R.M."/>
            <person name="Hildebrand F."/>
            <person name="Pallen M.J."/>
        </authorList>
    </citation>
    <scope>NUCLEOTIDE SEQUENCE [LARGE SCALE GENOMIC DNA]</scope>
    <source>
        <strain evidence="3 4">Sa3CVN1</strain>
    </source>
</reference>
<feature type="transmembrane region" description="Helical" evidence="1">
    <location>
        <begin position="7"/>
        <end position="23"/>
    </location>
</feature>
<gene>
    <name evidence="3" type="ORF">H9661_18045</name>
</gene>
<dbReference type="CDD" id="cd06259">
    <property type="entry name" value="YdcF-like"/>
    <property type="match status" value="1"/>
</dbReference>
<sequence>MIKFIDIIVGGVLIAYFFIVNLISSKRVAFSGTIAAVGVIFILYHFIKNRFNENQYFIKGMNIIKVLISIGLIFFIVLEAAIVFYPKKDHRDTDYILVLGAGLNNGDQLSLTLKDRLDSAIKCVNDYGNSGFIVVSGGQGNDEDISEAEAMKRYLVSEGLSEEKIIKEDKSRNTNENFKFSKDKIEEHSGKAIEDSSVKVVTTDFHALRSNLLAKKSGYKNINLYTSNTVSYLIPVFYSREAFAVVKSFLFDR</sequence>
<protein>
    <submittedName>
        <fullName evidence="3">YdcF family protein</fullName>
    </submittedName>
</protein>
<dbReference type="PANTHER" id="PTHR30336">
    <property type="entry name" value="INNER MEMBRANE PROTEIN, PROBABLE PERMEASE"/>
    <property type="match status" value="1"/>
</dbReference>
<feature type="transmembrane region" description="Helical" evidence="1">
    <location>
        <begin position="66"/>
        <end position="85"/>
    </location>
</feature>
<dbReference type="PANTHER" id="PTHR30336:SF4">
    <property type="entry name" value="ENVELOPE BIOGENESIS FACTOR ELYC"/>
    <property type="match status" value="1"/>
</dbReference>
<dbReference type="Gene3D" id="3.40.50.620">
    <property type="entry name" value="HUPs"/>
    <property type="match status" value="1"/>
</dbReference>
<dbReference type="Pfam" id="PF02698">
    <property type="entry name" value="DUF218"/>
    <property type="match status" value="1"/>
</dbReference>
<feature type="domain" description="DUF218" evidence="2">
    <location>
        <begin position="94"/>
        <end position="226"/>
    </location>
</feature>
<evidence type="ECO:0000313" key="3">
    <source>
        <dbReference type="EMBL" id="MBD7913258.1"/>
    </source>
</evidence>